<protein>
    <submittedName>
        <fullName evidence="2">Uncharacterized protein</fullName>
    </submittedName>
</protein>
<organism evidence="2 3">
    <name type="scientific">Marchantia polymorpha subsp. ruderalis</name>
    <dbReference type="NCBI Taxonomy" id="1480154"/>
    <lineage>
        <taxon>Eukaryota</taxon>
        <taxon>Viridiplantae</taxon>
        <taxon>Streptophyta</taxon>
        <taxon>Embryophyta</taxon>
        <taxon>Marchantiophyta</taxon>
        <taxon>Marchantiopsida</taxon>
        <taxon>Marchantiidae</taxon>
        <taxon>Marchantiales</taxon>
        <taxon>Marchantiaceae</taxon>
        <taxon>Marchantia</taxon>
    </lineage>
</organism>
<dbReference type="Proteomes" id="UP000077202">
    <property type="component" value="Unassembled WGS sequence"/>
</dbReference>
<dbReference type="AlphaFoldDB" id="A0A176WH88"/>
<dbReference type="EMBL" id="LVLJ01000986">
    <property type="protein sequence ID" value="OAE31702.1"/>
    <property type="molecule type" value="Genomic_DNA"/>
</dbReference>
<sequence length="214" mass="24787">MRTRGDPVGKDDKSKERNPEEPTADEDYWALRATWERKFKRGKIEEQVYERSMDRKRSVQFWGFCQIPDLEGGPEERAISARNARTQLASAVVGVAPQFPRRKAGRKERRKEVQDESTQYAYVNDDAVTARSGYRGVALRSDIRQAPRGYIWRPFPSLVAMLHVNRHVTGRELDDAKKQTHVAEPEHEHEPDRWKMARARGRPGLLDVSSPIHR</sequence>
<evidence type="ECO:0000256" key="1">
    <source>
        <dbReference type="SAM" id="MobiDB-lite"/>
    </source>
</evidence>
<feature type="region of interest" description="Disordered" evidence="1">
    <location>
        <begin position="1"/>
        <end position="26"/>
    </location>
</feature>
<feature type="compositionally biased region" description="Basic and acidic residues" evidence="1">
    <location>
        <begin position="1"/>
        <end position="20"/>
    </location>
</feature>
<evidence type="ECO:0000313" key="3">
    <source>
        <dbReference type="Proteomes" id="UP000077202"/>
    </source>
</evidence>
<evidence type="ECO:0000313" key="2">
    <source>
        <dbReference type="EMBL" id="OAE31702.1"/>
    </source>
</evidence>
<name>A0A176WH88_MARPO</name>
<reference evidence="2" key="1">
    <citation type="submission" date="2016-03" db="EMBL/GenBank/DDBJ databases">
        <title>Mechanisms controlling the formation of the plant cell surface in tip-growing cells are functionally conserved among land plants.</title>
        <authorList>
            <person name="Honkanen S."/>
            <person name="Jones V.A."/>
            <person name="Morieri G."/>
            <person name="Champion C."/>
            <person name="Hetherington A.J."/>
            <person name="Kelly S."/>
            <person name="Saint-Marcoux D."/>
            <person name="Proust H."/>
            <person name="Prescott H."/>
            <person name="Dolan L."/>
        </authorList>
    </citation>
    <scope>NUCLEOTIDE SEQUENCE [LARGE SCALE GENOMIC DNA]</scope>
    <source>
        <tissue evidence="2">Whole gametophyte</tissue>
    </source>
</reference>
<proteinExistence type="predicted"/>
<accession>A0A176WH88</accession>
<comment type="caution">
    <text evidence="2">The sequence shown here is derived from an EMBL/GenBank/DDBJ whole genome shotgun (WGS) entry which is preliminary data.</text>
</comment>
<keyword evidence="3" id="KW-1185">Reference proteome</keyword>
<gene>
    <name evidence="2" type="ORF">AXG93_3384s1760</name>
</gene>